<proteinExistence type="predicted"/>
<evidence type="ECO:0000313" key="1">
    <source>
        <dbReference type="EMBL" id="CAH2043115.1"/>
    </source>
</evidence>
<dbReference type="EMBL" id="OW152827">
    <property type="protein sequence ID" value="CAH2043115.1"/>
    <property type="molecule type" value="Genomic_DNA"/>
</dbReference>
<reference evidence="1" key="1">
    <citation type="submission" date="2022-03" db="EMBL/GenBank/DDBJ databases">
        <authorList>
            <person name="Martin H S."/>
        </authorList>
    </citation>
    <scope>NUCLEOTIDE SEQUENCE</scope>
</reference>
<evidence type="ECO:0000313" key="2">
    <source>
        <dbReference type="Proteomes" id="UP000837857"/>
    </source>
</evidence>
<organism evidence="1 2">
    <name type="scientific">Iphiclides podalirius</name>
    <name type="common">scarce swallowtail</name>
    <dbReference type="NCBI Taxonomy" id="110791"/>
    <lineage>
        <taxon>Eukaryota</taxon>
        <taxon>Metazoa</taxon>
        <taxon>Ecdysozoa</taxon>
        <taxon>Arthropoda</taxon>
        <taxon>Hexapoda</taxon>
        <taxon>Insecta</taxon>
        <taxon>Pterygota</taxon>
        <taxon>Neoptera</taxon>
        <taxon>Endopterygota</taxon>
        <taxon>Lepidoptera</taxon>
        <taxon>Glossata</taxon>
        <taxon>Ditrysia</taxon>
        <taxon>Papilionoidea</taxon>
        <taxon>Papilionidae</taxon>
        <taxon>Papilioninae</taxon>
        <taxon>Iphiclides</taxon>
    </lineage>
</organism>
<feature type="non-terminal residue" evidence="1">
    <location>
        <position position="1"/>
    </location>
</feature>
<dbReference type="Proteomes" id="UP000837857">
    <property type="component" value="Chromosome 15"/>
</dbReference>
<accession>A0ABN8I1W8</accession>
<sequence>MTQVRAQMIDSRCGSKHAYVSFTDAAGSARVCARVPTRSSARVCARPWRNYEVISISMSVMYELCYVSGWPPAAFVLSRSPAADLDYNEAVVHKHVAREQELRRRVRGGRYDVGIVNELAEERWGARGRAWACDLSARVGRTFYRNPRSGRVDAPARYVRTKSASAELAALNSLY</sequence>
<gene>
    <name evidence="1" type="ORF">IPOD504_LOCUS4154</name>
</gene>
<name>A0ABN8I1W8_9NEOP</name>
<protein>
    <submittedName>
        <fullName evidence="1">Uncharacterized protein</fullName>
    </submittedName>
</protein>
<keyword evidence="2" id="KW-1185">Reference proteome</keyword>